<dbReference type="Proteomes" id="UP000485058">
    <property type="component" value="Unassembled WGS sequence"/>
</dbReference>
<evidence type="ECO:0000313" key="3">
    <source>
        <dbReference type="Proteomes" id="UP000485058"/>
    </source>
</evidence>
<gene>
    <name evidence="2" type="ORF">HaLaN_32800</name>
</gene>
<comment type="caution">
    <text evidence="2">The sequence shown here is derived from an EMBL/GenBank/DDBJ whole genome shotgun (WGS) entry which is preliminary data.</text>
</comment>
<organism evidence="2 3">
    <name type="scientific">Haematococcus lacustris</name>
    <name type="common">Green alga</name>
    <name type="synonym">Haematococcus pluvialis</name>
    <dbReference type="NCBI Taxonomy" id="44745"/>
    <lineage>
        <taxon>Eukaryota</taxon>
        <taxon>Viridiplantae</taxon>
        <taxon>Chlorophyta</taxon>
        <taxon>core chlorophytes</taxon>
        <taxon>Chlorophyceae</taxon>
        <taxon>CS clade</taxon>
        <taxon>Chlamydomonadales</taxon>
        <taxon>Haematococcaceae</taxon>
        <taxon>Haematococcus</taxon>
    </lineage>
</organism>
<proteinExistence type="predicted"/>
<evidence type="ECO:0000256" key="1">
    <source>
        <dbReference type="SAM" id="MobiDB-lite"/>
    </source>
</evidence>
<accession>A0A6A0ALF4</accession>
<evidence type="ECO:0000313" key="2">
    <source>
        <dbReference type="EMBL" id="GFH33428.1"/>
    </source>
</evidence>
<protein>
    <submittedName>
        <fullName evidence="2">Uncharacterized protein</fullName>
    </submittedName>
</protein>
<name>A0A6A0ALF4_HAELA</name>
<sequence>MRVAGSELPRAAKRSQAAASAAHADVLAPSVAAGYADLLEGALCPTSPDELAHPWCGGRAEKRAGRHPCWPT</sequence>
<dbReference type="AlphaFoldDB" id="A0A6A0ALF4"/>
<dbReference type="EMBL" id="BLLF01008565">
    <property type="protein sequence ID" value="GFH33428.1"/>
    <property type="molecule type" value="Genomic_DNA"/>
</dbReference>
<feature type="region of interest" description="Disordered" evidence="1">
    <location>
        <begin position="1"/>
        <end position="20"/>
    </location>
</feature>
<reference evidence="2 3" key="1">
    <citation type="submission" date="2020-02" db="EMBL/GenBank/DDBJ databases">
        <title>Draft genome sequence of Haematococcus lacustris strain NIES-144.</title>
        <authorList>
            <person name="Morimoto D."/>
            <person name="Nakagawa S."/>
            <person name="Yoshida T."/>
            <person name="Sawayama S."/>
        </authorList>
    </citation>
    <scope>NUCLEOTIDE SEQUENCE [LARGE SCALE GENOMIC DNA]</scope>
    <source>
        <strain evidence="2 3">NIES-144</strain>
    </source>
</reference>
<keyword evidence="3" id="KW-1185">Reference proteome</keyword>